<dbReference type="EMBL" id="QORO01000003">
    <property type="protein sequence ID" value="RCK58303.1"/>
    <property type="molecule type" value="Genomic_DNA"/>
</dbReference>
<evidence type="ECO:0008006" key="4">
    <source>
        <dbReference type="Google" id="ProtNLM"/>
    </source>
</evidence>
<protein>
    <recommendedName>
        <fullName evidence="4">Integral membrane protein</fullName>
    </recommendedName>
</protein>
<sequence length="115" mass="11989">MRVLGSIILTIVATLAGLFGVMMLGLSGLTLAGPGLMIIDYPDSDDFERMIGIVMGLVSLAGWLVLLLAAAFVGLRGERSTRARRAALWTSAGLSTVLVLAGLTFVLSTAPRSLV</sequence>
<feature type="transmembrane region" description="Helical" evidence="1">
    <location>
        <begin position="7"/>
        <end position="31"/>
    </location>
</feature>
<accession>A0A367XXG4</accession>
<evidence type="ECO:0000313" key="2">
    <source>
        <dbReference type="EMBL" id="RCK58303.1"/>
    </source>
</evidence>
<name>A0A367XXG4_9MICO</name>
<feature type="transmembrane region" description="Helical" evidence="1">
    <location>
        <begin position="51"/>
        <end position="75"/>
    </location>
</feature>
<proteinExistence type="predicted"/>
<keyword evidence="1" id="KW-1133">Transmembrane helix</keyword>
<keyword evidence="1" id="KW-0472">Membrane</keyword>
<organism evidence="2 3">
    <name type="scientific">Microbacterium sorbitolivorans</name>
    <dbReference type="NCBI Taxonomy" id="1867410"/>
    <lineage>
        <taxon>Bacteria</taxon>
        <taxon>Bacillati</taxon>
        <taxon>Actinomycetota</taxon>
        <taxon>Actinomycetes</taxon>
        <taxon>Micrococcales</taxon>
        <taxon>Microbacteriaceae</taxon>
        <taxon>Microbacterium</taxon>
    </lineage>
</organism>
<comment type="caution">
    <text evidence="2">The sequence shown here is derived from an EMBL/GenBank/DDBJ whole genome shotgun (WGS) entry which is preliminary data.</text>
</comment>
<dbReference type="AlphaFoldDB" id="A0A367XXG4"/>
<evidence type="ECO:0000313" key="3">
    <source>
        <dbReference type="Proteomes" id="UP000253508"/>
    </source>
</evidence>
<feature type="transmembrane region" description="Helical" evidence="1">
    <location>
        <begin position="87"/>
        <end position="107"/>
    </location>
</feature>
<keyword evidence="3" id="KW-1185">Reference proteome</keyword>
<keyword evidence="1" id="KW-0812">Transmembrane</keyword>
<dbReference type="Proteomes" id="UP000253508">
    <property type="component" value="Unassembled WGS sequence"/>
</dbReference>
<dbReference type="OrthoDB" id="5084184at2"/>
<gene>
    <name evidence="2" type="ORF">DTO57_08985</name>
</gene>
<evidence type="ECO:0000256" key="1">
    <source>
        <dbReference type="SAM" id="Phobius"/>
    </source>
</evidence>
<dbReference type="RefSeq" id="WP_114117906.1">
    <property type="nucleotide sequence ID" value="NZ_BMHU01000002.1"/>
</dbReference>
<reference evidence="2 3" key="1">
    <citation type="submission" date="2018-07" db="EMBL/GenBank/DDBJ databases">
        <title>Microbacterium endoborsara sp. nov., a novel actinobacterium isolated from Borszczowia aralocaspica.</title>
        <authorList>
            <person name="An D."/>
        </authorList>
    </citation>
    <scope>NUCLEOTIDE SEQUENCE [LARGE SCALE GENOMIC DNA]</scope>
    <source>
        <strain evidence="2 3">C1.15228</strain>
    </source>
</reference>